<name>A0AAD3SAN8_NEPGR</name>
<organism evidence="3 4">
    <name type="scientific">Nepenthes gracilis</name>
    <name type="common">Slender pitcher plant</name>
    <dbReference type="NCBI Taxonomy" id="150966"/>
    <lineage>
        <taxon>Eukaryota</taxon>
        <taxon>Viridiplantae</taxon>
        <taxon>Streptophyta</taxon>
        <taxon>Embryophyta</taxon>
        <taxon>Tracheophyta</taxon>
        <taxon>Spermatophyta</taxon>
        <taxon>Magnoliopsida</taxon>
        <taxon>eudicotyledons</taxon>
        <taxon>Gunneridae</taxon>
        <taxon>Pentapetalae</taxon>
        <taxon>Caryophyllales</taxon>
        <taxon>Nepenthaceae</taxon>
        <taxon>Nepenthes</taxon>
    </lineage>
</organism>
<gene>
    <name evidence="3" type="ORF">Nepgr_009061</name>
</gene>
<dbReference type="PANTHER" id="PTHR11926">
    <property type="entry name" value="GLUCOSYL/GLUCURONOSYL TRANSFERASES"/>
    <property type="match status" value="1"/>
</dbReference>
<dbReference type="Proteomes" id="UP001279734">
    <property type="component" value="Unassembled WGS sequence"/>
</dbReference>
<evidence type="ECO:0000256" key="2">
    <source>
        <dbReference type="ARBA" id="ARBA00022679"/>
    </source>
</evidence>
<dbReference type="GO" id="GO:0080043">
    <property type="term" value="F:quercetin 3-O-glucosyltransferase activity"/>
    <property type="evidence" value="ECO:0007669"/>
    <property type="project" value="TreeGrafter"/>
</dbReference>
<accession>A0AAD3SAN8</accession>
<evidence type="ECO:0000313" key="4">
    <source>
        <dbReference type="Proteomes" id="UP001279734"/>
    </source>
</evidence>
<dbReference type="CDD" id="cd03784">
    <property type="entry name" value="GT1_Gtf-like"/>
    <property type="match status" value="1"/>
</dbReference>
<comment type="caution">
    <text evidence="3">The sequence shown here is derived from an EMBL/GenBank/DDBJ whole genome shotgun (WGS) entry which is preliminary data.</text>
</comment>
<evidence type="ECO:0000313" key="3">
    <source>
        <dbReference type="EMBL" id="GMH07221.1"/>
    </source>
</evidence>
<reference evidence="3" key="1">
    <citation type="submission" date="2023-05" db="EMBL/GenBank/DDBJ databases">
        <title>Nepenthes gracilis genome sequencing.</title>
        <authorList>
            <person name="Fukushima K."/>
        </authorList>
    </citation>
    <scope>NUCLEOTIDE SEQUENCE</scope>
    <source>
        <strain evidence="3">SING2019-196</strain>
    </source>
</reference>
<dbReference type="Gene3D" id="3.40.50.2000">
    <property type="entry name" value="Glycogen Phosphorylase B"/>
    <property type="match status" value="2"/>
</dbReference>
<dbReference type="GO" id="GO:0080044">
    <property type="term" value="F:quercetin 7-O-glucosyltransferase activity"/>
    <property type="evidence" value="ECO:0007669"/>
    <property type="project" value="TreeGrafter"/>
</dbReference>
<comment type="similarity">
    <text evidence="1">Belongs to the UDP-glycosyltransferase family.</text>
</comment>
<sequence length="491" mass="55275">MSSMASPMRKKPHAVCIPYPTQGHISPMMKLAKLLHFNGFHITFVNTEHNHRRFLKSRGAAALNGLPSFRFETITDGLPPSDPGATQHIPTLSSSVRRNCLEPFKELVSKLREDAATSLPDAPPPISWIVSDSSMIFSIDVSKELGIPLVLLWTASACAFMGYSQYRRLIDEGIIPLKDSSYMKNGYLNKVIDWIPGLKGIRLKDIPSFIRTTDKDDSMLKVLMHRLEKLCQSSAPIIFHTFDALEHDVLEAISTTFALPIYSIGPLQLLLNQINNHDTTSIGSNLWPEQPECLRWLDMKDPNSVIYINFGSVTIMQHHQLIEFAWGLANCNQNFLWLIRPDLVTGDSSVLPPEFVTNTRGRGFLASWCDQERVLNHPSIGGFLTHCGWNSTIESLTSGVPLICWSDFADQMTNCWFCCGKWGVGMEMNEDVTRDEVEGLVRELMEGEKGRAMRKKAMEWKRLAEEAAMSPNGSSYLNLEKLINQVFLSQN</sequence>
<dbReference type="FunFam" id="3.40.50.2000:FF:000055">
    <property type="entry name" value="Glycosyltransferase"/>
    <property type="match status" value="1"/>
</dbReference>
<dbReference type="InterPro" id="IPR002213">
    <property type="entry name" value="UDP_glucos_trans"/>
</dbReference>
<keyword evidence="2" id="KW-0808">Transferase</keyword>
<evidence type="ECO:0000256" key="1">
    <source>
        <dbReference type="ARBA" id="ARBA00009995"/>
    </source>
</evidence>
<dbReference type="FunFam" id="3.40.50.2000:FF:000027">
    <property type="entry name" value="Glycosyltransferase"/>
    <property type="match status" value="1"/>
</dbReference>
<proteinExistence type="inferred from homology"/>
<evidence type="ECO:0008006" key="5">
    <source>
        <dbReference type="Google" id="ProtNLM"/>
    </source>
</evidence>
<dbReference type="SUPFAM" id="SSF53756">
    <property type="entry name" value="UDP-Glycosyltransferase/glycogen phosphorylase"/>
    <property type="match status" value="1"/>
</dbReference>
<dbReference type="Pfam" id="PF00201">
    <property type="entry name" value="UDPGT"/>
    <property type="match status" value="1"/>
</dbReference>
<dbReference type="EMBL" id="BSYO01000007">
    <property type="protein sequence ID" value="GMH07221.1"/>
    <property type="molecule type" value="Genomic_DNA"/>
</dbReference>
<dbReference type="PANTHER" id="PTHR11926:SF774">
    <property type="entry name" value="UDP-GLYCOSYLTRANSFERASE 85A1-RELATED"/>
    <property type="match status" value="1"/>
</dbReference>
<keyword evidence="4" id="KW-1185">Reference proteome</keyword>
<protein>
    <recommendedName>
        <fullName evidence="5">Glycosyltransferase</fullName>
    </recommendedName>
</protein>
<dbReference type="AlphaFoldDB" id="A0AAD3SAN8"/>